<dbReference type="EMBL" id="JAFLNF010000008">
    <property type="protein sequence ID" value="MBO0346836.1"/>
    <property type="molecule type" value="Genomic_DNA"/>
</dbReference>
<proteinExistence type="predicted"/>
<name>A0A939J9X4_9HYPH</name>
<evidence type="ECO:0000259" key="3">
    <source>
        <dbReference type="Pfam" id="PF02826"/>
    </source>
</evidence>
<protein>
    <submittedName>
        <fullName evidence="4">Glyoxylate/hydroxypyruvate reductase A</fullName>
    </submittedName>
</protein>
<evidence type="ECO:0000256" key="2">
    <source>
        <dbReference type="ARBA" id="ARBA00023027"/>
    </source>
</evidence>
<dbReference type="Pfam" id="PF02826">
    <property type="entry name" value="2-Hacid_dh_C"/>
    <property type="match status" value="1"/>
</dbReference>
<dbReference type="PANTHER" id="PTHR43333:SF1">
    <property type="entry name" value="D-ISOMER SPECIFIC 2-HYDROXYACID DEHYDROGENASE NAD-BINDING DOMAIN-CONTAINING PROTEIN"/>
    <property type="match status" value="1"/>
</dbReference>
<dbReference type="InterPro" id="IPR006140">
    <property type="entry name" value="D-isomer_DH_NAD-bd"/>
</dbReference>
<evidence type="ECO:0000313" key="4">
    <source>
        <dbReference type="EMBL" id="MBO0346836.1"/>
    </source>
</evidence>
<comment type="caution">
    <text evidence="4">The sequence shown here is derived from an EMBL/GenBank/DDBJ whole genome shotgun (WGS) entry which is preliminary data.</text>
</comment>
<evidence type="ECO:0000313" key="5">
    <source>
        <dbReference type="Proteomes" id="UP000664779"/>
    </source>
</evidence>
<accession>A0A939J9X4</accession>
<organism evidence="4 5">
    <name type="scientific">Roseibium limicola</name>
    <dbReference type="NCBI Taxonomy" id="2816037"/>
    <lineage>
        <taxon>Bacteria</taxon>
        <taxon>Pseudomonadati</taxon>
        <taxon>Pseudomonadota</taxon>
        <taxon>Alphaproteobacteria</taxon>
        <taxon>Hyphomicrobiales</taxon>
        <taxon>Stappiaceae</taxon>
        <taxon>Roseibium</taxon>
    </lineage>
</organism>
<sequence length="320" mass="35393">MSTPFLPVLPLLARRAEHRDASWTNALTAAFAGRAEVRAFEQLSEAERQATEIAIVADPDPAQLEHLPNLKWVHSLWAGVERLVGELDRPDLDIVRLSDPRMADIMAEAVLAWTLYLHRDMPIYARQQQQKIWAEADYVLPEDRRVTILGLGYLGSAAAYRLLTNGFSVRGWSRTQKSLAGIDCHSGEDGMQKVLTETDIAVILMPLTQDTRGIINAQSLAMLPAGAQLINFSRGPLIDDAALLASLDSGHLKHAVLDVFDKEPLPRDDPYWTHPGVTVLPHVSGPTTQKSSAEVVAENVQTWWETGELPGSLVDRNRGY</sequence>
<dbReference type="GO" id="GO:0051287">
    <property type="term" value="F:NAD binding"/>
    <property type="evidence" value="ECO:0007669"/>
    <property type="project" value="InterPro"/>
</dbReference>
<dbReference type="RefSeq" id="WP_206943104.1">
    <property type="nucleotide sequence ID" value="NZ_JAFLNF010000008.1"/>
</dbReference>
<dbReference type="GO" id="GO:0016491">
    <property type="term" value="F:oxidoreductase activity"/>
    <property type="evidence" value="ECO:0007669"/>
    <property type="project" value="UniProtKB-KW"/>
</dbReference>
<dbReference type="SUPFAM" id="SSF52283">
    <property type="entry name" value="Formate/glycerate dehydrogenase catalytic domain-like"/>
    <property type="match status" value="1"/>
</dbReference>
<dbReference type="PANTHER" id="PTHR43333">
    <property type="entry name" value="2-HACID_DH_C DOMAIN-CONTAINING PROTEIN"/>
    <property type="match status" value="1"/>
</dbReference>
<dbReference type="Gene3D" id="3.40.50.720">
    <property type="entry name" value="NAD(P)-binding Rossmann-like Domain"/>
    <property type="match status" value="2"/>
</dbReference>
<dbReference type="SUPFAM" id="SSF51735">
    <property type="entry name" value="NAD(P)-binding Rossmann-fold domains"/>
    <property type="match status" value="1"/>
</dbReference>
<feature type="domain" description="D-isomer specific 2-hydroxyacid dehydrogenase NAD-binding" evidence="3">
    <location>
        <begin position="113"/>
        <end position="284"/>
    </location>
</feature>
<keyword evidence="1" id="KW-0560">Oxidoreductase</keyword>
<keyword evidence="2" id="KW-0520">NAD</keyword>
<reference evidence="4" key="1">
    <citation type="submission" date="2021-03" db="EMBL/GenBank/DDBJ databases">
        <title>Roseibium sp. CAU 1637 isolated from Incheon.</title>
        <authorList>
            <person name="Kim W."/>
        </authorList>
    </citation>
    <scope>NUCLEOTIDE SEQUENCE</scope>
    <source>
        <strain evidence="4">CAU 1637</strain>
    </source>
</reference>
<dbReference type="Proteomes" id="UP000664779">
    <property type="component" value="Unassembled WGS sequence"/>
</dbReference>
<keyword evidence="5" id="KW-1185">Reference proteome</keyword>
<gene>
    <name evidence="4" type="ORF">J0X15_16535</name>
</gene>
<dbReference type="CDD" id="cd12164">
    <property type="entry name" value="GDH_like_2"/>
    <property type="match status" value="1"/>
</dbReference>
<evidence type="ECO:0000256" key="1">
    <source>
        <dbReference type="ARBA" id="ARBA00023002"/>
    </source>
</evidence>
<dbReference type="InterPro" id="IPR036291">
    <property type="entry name" value="NAD(P)-bd_dom_sf"/>
</dbReference>
<dbReference type="AlphaFoldDB" id="A0A939J9X4"/>